<dbReference type="PANTHER" id="PTHR22891">
    <property type="entry name" value="EUKARYOTIC TRANSLATION INITIATION FACTOR 2C"/>
    <property type="match status" value="1"/>
</dbReference>
<dbReference type="EMBL" id="JAPFFJ010000014">
    <property type="protein sequence ID" value="KAJ6410591.1"/>
    <property type="molecule type" value="Genomic_DNA"/>
</dbReference>
<organism evidence="1 2">
    <name type="scientific">Salix udensis</name>
    <dbReference type="NCBI Taxonomy" id="889485"/>
    <lineage>
        <taxon>Eukaryota</taxon>
        <taxon>Viridiplantae</taxon>
        <taxon>Streptophyta</taxon>
        <taxon>Embryophyta</taxon>
        <taxon>Tracheophyta</taxon>
        <taxon>Spermatophyta</taxon>
        <taxon>Magnoliopsida</taxon>
        <taxon>eudicotyledons</taxon>
        <taxon>Gunneridae</taxon>
        <taxon>Pentapetalae</taxon>
        <taxon>rosids</taxon>
        <taxon>fabids</taxon>
        <taxon>Malpighiales</taxon>
        <taxon>Salicaceae</taxon>
        <taxon>Saliceae</taxon>
        <taxon>Salix</taxon>
    </lineage>
</organism>
<gene>
    <name evidence="1" type="ORF">OIU84_007355</name>
</gene>
<keyword evidence="2" id="KW-1185">Reference proteome</keyword>
<dbReference type="SUPFAM" id="SSF101690">
    <property type="entry name" value="PAZ domain"/>
    <property type="match status" value="1"/>
</dbReference>
<sequence length="165" mass="18563">MKNYVPMEFCVLVEGQVFPKEHLMEEETKMLKKFSLANPKDRQKTICRMVQDGDGPCGGEIIRNFGVEVNKNMTALAGRVIGPPELKVGGPNGRVIKISVDKEKCQWNLVGKGVVEGKPVKRWAVLDFSSDDKNRLNPGRFIPKLIAQCRNLGIHMEKHLILSTY</sequence>
<name>A0AAD6NZG5_9ROSI</name>
<reference evidence="1 2" key="1">
    <citation type="journal article" date="2023" name="Int. J. Mol. Sci.">
        <title>De Novo Assembly and Annotation of 11 Diverse Shrub Willow (Salix) Genomes Reveals Novel Gene Organization in Sex-Linked Regions.</title>
        <authorList>
            <person name="Hyden B."/>
            <person name="Feng K."/>
            <person name="Yates T.B."/>
            <person name="Jawdy S."/>
            <person name="Cereghino C."/>
            <person name="Smart L.B."/>
            <person name="Muchero W."/>
        </authorList>
    </citation>
    <scope>NUCLEOTIDE SEQUENCE [LARGE SCALE GENOMIC DNA]</scope>
    <source>
        <tissue evidence="1">Shoot tip</tissue>
    </source>
</reference>
<evidence type="ECO:0000313" key="2">
    <source>
        <dbReference type="Proteomes" id="UP001162972"/>
    </source>
</evidence>
<protein>
    <submittedName>
        <fullName evidence="1">Uncharacterized protein</fullName>
    </submittedName>
</protein>
<dbReference type="InterPro" id="IPR036085">
    <property type="entry name" value="PAZ_dom_sf"/>
</dbReference>
<dbReference type="Proteomes" id="UP001162972">
    <property type="component" value="Chromosome 15Z"/>
</dbReference>
<comment type="caution">
    <text evidence="1">The sequence shown here is derived from an EMBL/GenBank/DDBJ whole genome shotgun (WGS) entry which is preliminary data.</text>
</comment>
<dbReference type="Gene3D" id="3.40.50.2300">
    <property type="match status" value="1"/>
</dbReference>
<proteinExistence type="predicted"/>
<accession>A0AAD6NZG5</accession>
<dbReference type="AlphaFoldDB" id="A0AAD6NZG5"/>
<evidence type="ECO:0000313" key="1">
    <source>
        <dbReference type="EMBL" id="KAJ6410591.1"/>
    </source>
</evidence>